<keyword evidence="3" id="KW-1185">Reference proteome</keyword>
<dbReference type="SUPFAM" id="SSF54427">
    <property type="entry name" value="NTF2-like"/>
    <property type="match status" value="1"/>
</dbReference>
<protein>
    <submittedName>
        <fullName evidence="2">Nuclear transport factor 2 family protein</fullName>
    </submittedName>
</protein>
<dbReference type="Pfam" id="PF13577">
    <property type="entry name" value="SnoaL_4"/>
    <property type="match status" value="1"/>
</dbReference>
<dbReference type="Proteomes" id="UP001589709">
    <property type="component" value="Unassembled WGS sequence"/>
</dbReference>
<organism evidence="2 3">
    <name type="scientific">Streptomyces cinereospinus</name>
    <dbReference type="NCBI Taxonomy" id="285561"/>
    <lineage>
        <taxon>Bacteria</taxon>
        <taxon>Bacillati</taxon>
        <taxon>Actinomycetota</taxon>
        <taxon>Actinomycetes</taxon>
        <taxon>Kitasatosporales</taxon>
        <taxon>Streptomycetaceae</taxon>
        <taxon>Streptomyces</taxon>
    </lineage>
</organism>
<proteinExistence type="predicted"/>
<feature type="domain" description="SnoaL-like" evidence="1">
    <location>
        <begin position="5"/>
        <end position="126"/>
    </location>
</feature>
<evidence type="ECO:0000313" key="3">
    <source>
        <dbReference type="Proteomes" id="UP001589709"/>
    </source>
</evidence>
<sequence>MVEHDKAAIIEVLNLYGLALDAHRWDLFDRVFTEDVTAEFGPAGAAWSGLAAFRRSFAEFHARLDSHQHTMMGHLVQVDGDRAHAFSYGNWLLVREAAEGGPVWQGTGWYDDVLVRTARGWRIQRRVCRLMSWTGNPAVPVPDGEHNPDMQTNVLHRHSEAGSVAFLNAIGAQ</sequence>
<comment type="caution">
    <text evidence="2">The sequence shown here is derived from an EMBL/GenBank/DDBJ whole genome shotgun (WGS) entry which is preliminary data.</text>
</comment>
<dbReference type="RefSeq" id="WP_381350399.1">
    <property type="nucleotide sequence ID" value="NZ_JBHMCY010000096.1"/>
</dbReference>
<reference evidence="2 3" key="1">
    <citation type="submission" date="2024-09" db="EMBL/GenBank/DDBJ databases">
        <authorList>
            <person name="Sun Q."/>
            <person name="Mori K."/>
        </authorList>
    </citation>
    <scope>NUCLEOTIDE SEQUENCE [LARGE SCALE GENOMIC DNA]</scope>
    <source>
        <strain evidence="2 3">JCM 6917</strain>
    </source>
</reference>
<evidence type="ECO:0000259" key="1">
    <source>
        <dbReference type="Pfam" id="PF13577"/>
    </source>
</evidence>
<gene>
    <name evidence="2" type="ORF">ACFF45_32110</name>
</gene>
<evidence type="ECO:0000313" key="2">
    <source>
        <dbReference type="EMBL" id="MFB9467209.1"/>
    </source>
</evidence>
<dbReference type="InterPro" id="IPR037401">
    <property type="entry name" value="SnoaL-like"/>
</dbReference>
<dbReference type="Gene3D" id="3.10.450.50">
    <property type="match status" value="1"/>
</dbReference>
<name>A0ABV5NAC6_9ACTN</name>
<dbReference type="EMBL" id="JBHMCY010000096">
    <property type="protein sequence ID" value="MFB9467209.1"/>
    <property type="molecule type" value="Genomic_DNA"/>
</dbReference>
<dbReference type="InterPro" id="IPR032710">
    <property type="entry name" value="NTF2-like_dom_sf"/>
</dbReference>
<accession>A0ABV5NAC6</accession>